<dbReference type="EMBL" id="JAPESX010000220">
    <property type="protein sequence ID" value="KAJ8122510.1"/>
    <property type="molecule type" value="Genomic_DNA"/>
</dbReference>
<proteinExistence type="predicted"/>
<dbReference type="Proteomes" id="UP001153334">
    <property type="component" value="Unassembled WGS sequence"/>
</dbReference>
<accession>A0ACC2J4V1</accession>
<protein>
    <submittedName>
        <fullName evidence="1">Uncharacterized protein</fullName>
    </submittedName>
</protein>
<evidence type="ECO:0000313" key="2">
    <source>
        <dbReference type="Proteomes" id="UP001153334"/>
    </source>
</evidence>
<evidence type="ECO:0000313" key="1">
    <source>
        <dbReference type="EMBL" id="KAJ8122510.1"/>
    </source>
</evidence>
<keyword evidence="2" id="KW-1185">Reference proteome</keyword>
<organism evidence="1 2">
    <name type="scientific">Nemania bipapillata</name>
    <dbReference type="NCBI Taxonomy" id="110536"/>
    <lineage>
        <taxon>Eukaryota</taxon>
        <taxon>Fungi</taxon>
        <taxon>Dikarya</taxon>
        <taxon>Ascomycota</taxon>
        <taxon>Pezizomycotina</taxon>
        <taxon>Sordariomycetes</taxon>
        <taxon>Xylariomycetidae</taxon>
        <taxon>Xylariales</taxon>
        <taxon>Xylariaceae</taxon>
        <taxon>Nemania</taxon>
    </lineage>
</organism>
<sequence length="373" mass="42539">MLLTSSPDLWARMNTQPGYKKSRWYYRASRLDWRNDNIFSQLDTQKHDERRSQMIRGYSGAENLTLDDDIESCVLKLLHLIRSRYAGQRKMDLAQKIYFYMFDVISTIGIGQSYDLLDTDEDPNDYVKSSHVGLETCNRQVALGTWWMNQIPLFSPKADLDIENTKGFYKMTALNAAVVEAREREFHQQRSLGVVPRADMLTSFIKNGISGDDLKAENMLQIVAGTDSTGAALRATLLYVMTNRRVYNTLQAEIDDAVKSGLAPRAPEIIQPKQAKELRYLQAVVKEGMRICPPANNQLCRDTPPEGDIVVIDGEEVYLPGGVSIIPSFKAMHRNKSVYGEDANVDVFRPERWLEERDEQKRKTSLQLIDIST</sequence>
<reference evidence="1" key="1">
    <citation type="submission" date="2022-11" db="EMBL/GenBank/DDBJ databases">
        <title>Genome Sequence of Nemania bipapillata.</title>
        <authorList>
            <person name="Buettner E."/>
        </authorList>
    </citation>
    <scope>NUCLEOTIDE SEQUENCE</scope>
    <source>
        <strain evidence="1">CP14</strain>
    </source>
</reference>
<comment type="caution">
    <text evidence="1">The sequence shown here is derived from an EMBL/GenBank/DDBJ whole genome shotgun (WGS) entry which is preliminary data.</text>
</comment>
<gene>
    <name evidence="1" type="ORF">ONZ43_g1315</name>
</gene>
<name>A0ACC2J4V1_9PEZI</name>